<feature type="compositionally biased region" description="Polar residues" evidence="1">
    <location>
        <begin position="26"/>
        <end position="47"/>
    </location>
</feature>
<sequence>MLLSKDNFVKIRRRTKYRERERDASTSDPVHASTSGFCETQQTTPQTDFLPIREGRRKTALDLRRTPELKARRSWREVGVHVAVAEAMVGGKERIRKITRESTRSQEEWVWWACRMVSGDPIPGRQRLAQICRRRFYLGGVEALTAPPSSVKFPGCEGMFFLTSPAVESLTSVYSLRVEEGKASMIAVLLIGSSACFEFRRS</sequence>
<comment type="caution">
    <text evidence="2">The sequence shown here is derived from an EMBL/GenBank/DDBJ whole genome shotgun (WGS) entry which is preliminary data.</text>
</comment>
<protein>
    <submittedName>
        <fullName evidence="2">Uncharacterized protein</fullName>
    </submittedName>
</protein>
<evidence type="ECO:0000256" key="1">
    <source>
        <dbReference type="SAM" id="MobiDB-lite"/>
    </source>
</evidence>
<feature type="region of interest" description="Disordered" evidence="1">
    <location>
        <begin position="14"/>
        <end position="47"/>
    </location>
</feature>
<accession>A0ABQ7ZFQ3</accession>
<name>A0ABQ7ZFQ3_BRANA</name>
<dbReference type="Proteomes" id="UP000824890">
    <property type="component" value="Unassembled WGS sequence"/>
</dbReference>
<organism evidence="2 3">
    <name type="scientific">Brassica napus</name>
    <name type="common">Rape</name>
    <dbReference type="NCBI Taxonomy" id="3708"/>
    <lineage>
        <taxon>Eukaryota</taxon>
        <taxon>Viridiplantae</taxon>
        <taxon>Streptophyta</taxon>
        <taxon>Embryophyta</taxon>
        <taxon>Tracheophyta</taxon>
        <taxon>Spermatophyta</taxon>
        <taxon>Magnoliopsida</taxon>
        <taxon>eudicotyledons</taxon>
        <taxon>Gunneridae</taxon>
        <taxon>Pentapetalae</taxon>
        <taxon>rosids</taxon>
        <taxon>malvids</taxon>
        <taxon>Brassicales</taxon>
        <taxon>Brassicaceae</taxon>
        <taxon>Brassiceae</taxon>
        <taxon>Brassica</taxon>
    </lineage>
</organism>
<dbReference type="EMBL" id="JAGKQM010000015">
    <property type="protein sequence ID" value="KAH0879046.1"/>
    <property type="molecule type" value="Genomic_DNA"/>
</dbReference>
<evidence type="ECO:0000313" key="3">
    <source>
        <dbReference type="Proteomes" id="UP000824890"/>
    </source>
</evidence>
<keyword evidence="3" id="KW-1185">Reference proteome</keyword>
<reference evidence="2 3" key="1">
    <citation type="submission" date="2021-05" db="EMBL/GenBank/DDBJ databases">
        <title>Genome Assembly of Synthetic Allotetraploid Brassica napus Reveals Homoeologous Exchanges between Subgenomes.</title>
        <authorList>
            <person name="Davis J.T."/>
        </authorList>
    </citation>
    <scope>NUCLEOTIDE SEQUENCE [LARGE SCALE GENOMIC DNA]</scope>
    <source>
        <strain evidence="3">cv. Da-Ae</strain>
        <tissue evidence="2">Seedling</tissue>
    </source>
</reference>
<proteinExistence type="predicted"/>
<evidence type="ECO:0000313" key="2">
    <source>
        <dbReference type="EMBL" id="KAH0879046.1"/>
    </source>
</evidence>
<gene>
    <name evidence="2" type="ORF">HID58_066440</name>
</gene>